<dbReference type="AlphaFoldDB" id="A0AAN7FF75"/>
<keyword evidence="1" id="KW-0479">Metal-binding</keyword>
<dbReference type="PANTHER" id="PTHR47718">
    <property type="entry name" value="OS01G0519700 PROTEIN"/>
    <property type="match status" value="1"/>
</dbReference>
<dbReference type="SMART" id="SM00575">
    <property type="entry name" value="ZnF_PMZ"/>
    <property type="match status" value="1"/>
</dbReference>
<dbReference type="Pfam" id="PF03101">
    <property type="entry name" value="FAR1"/>
    <property type="match status" value="1"/>
</dbReference>
<dbReference type="InterPro" id="IPR007527">
    <property type="entry name" value="Znf_SWIM"/>
</dbReference>
<dbReference type="InterPro" id="IPR018289">
    <property type="entry name" value="MULE_transposase_dom"/>
</dbReference>
<proteinExistence type="predicted"/>
<evidence type="ECO:0000256" key="3">
    <source>
        <dbReference type="ARBA" id="ARBA00022833"/>
    </source>
</evidence>
<accession>A0AAN7FF75</accession>
<evidence type="ECO:0000256" key="2">
    <source>
        <dbReference type="ARBA" id="ARBA00022771"/>
    </source>
</evidence>
<feature type="domain" description="SWIM-type" evidence="5">
    <location>
        <begin position="355"/>
        <end position="393"/>
    </location>
</feature>
<dbReference type="Pfam" id="PF04434">
    <property type="entry name" value="SWIM"/>
    <property type="match status" value="1"/>
</dbReference>
<evidence type="ECO:0000313" key="7">
    <source>
        <dbReference type="Proteomes" id="UP001324115"/>
    </source>
</evidence>
<evidence type="ECO:0000313" key="6">
    <source>
        <dbReference type="EMBL" id="KAK4592468.1"/>
    </source>
</evidence>
<dbReference type="InterPro" id="IPR004330">
    <property type="entry name" value="FAR1_DNA_bnd_dom"/>
</dbReference>
<dbReference type="PROSITE" id="PS50966">
    <property type="entry name" value="ZF_SWIM"/>
    <property type="match status" value="1"/>
</dbReference>
<dbReference type="EMBL" id="JAXUIC010000004">
    <property type="protein sequence ID" value="KAK4592468.1"/>
    <property type="molecule type" value="Genomic_DNA"/>
</dbReference>
<evidence type="ECO:0000256" key="4">
    <source>
        <dbReference type="PROSITE-ProRule" id="PRU00325"/>
    </source>
</evidence>
<sequence>MHCEFSIRKGKPRYCNGTKNIKQREFLCSKEGFKLDEDFCKDKYSKRLETRIGCKAFVRFTVENGVSRVSAFNPEHNHELALQSERHLLRSGRRISKPKADVIDTMVNAGISTKNAYSYLTKEVGGSENVGFTERDCYNHVNVQKMTMISAGDAQSLLNHFKSKHVEDPMFFYTVQVDQENRMTNFLWRDGRSRVDYDCFGDVVVFDTTYRTNKYNLICTPFVGVNHSWQNVMFGCAFLLDETIDSFKWSESTNHVLNGIANKSISLTKFVIEYGNALADMRSSELDEDFRCKQGAPQKVVKKSGILGHAAQVYTCKIFNLFENQFLNSLAMVWDQVDCQDKIGVFEVKEENSERVCIVRFDNFNSNISCSCKKFESLGILCCHALQVFSIKNLTRIPSQYILKRWTKEAKKGMMTYKQDNHSLSNDKEANIVWRNSMMRIANIVISKSQGEDSLKRICQKLLLELDEKIERELSRIKVGVDANVEENEVIQCDTTDEMPCLPNEVLVLNPPCVRSKGLRNNSLKGTLRSARQTHLKMHLLQEKENKKQLKNIQMSHWVAHTIHQSINHLIPTLIQTLQVLTYMVNLTRLGQCILRNELCKCTIYIYVARYRCCSPT</sequence>
<protein>
    <recommendedName>
        <fullName evidence="5">SWIM-type domain-containing protein</fullName>
    </recommendedName>
</protein>
<dbReference type="Proteomes" id="UP001324115">
    <property type="component" value="Unassembled WGS sequence"/>
</dbReference>
<evidence type="ECO:0000259" key="5">
    <source>
        <dbReference type="PROSITE" id="PS50966"/>
    </source>
</evidence>
<evidence type="ECO:0000256" key="1">
    <source>
        <dbReference type="ARBA" id="ARBA00022723"/>
    </source>
</evidence>
<reference evidence="6 7" key="1">
    <citation type="journal article" date="2023" name="G3 (Bethesda)">
        <title>A haplotype-resolved chromosome-scale genome for Quercus rubra L. provides insights into the genetics of adaptive traits for red oak species.</title>
        <authorList>
            <person name="Kapoor B."/>
            <person name="Jenkins J."/>
            <person name="Schmutz J."/>
            <person name="Zhebentyayeva T."/>
            <person name="Kuelheim C."/>
            <person name="Coggeshall M."/>
            <person name="Heim C."/>
            <person name="Lasky J.R."/>
            <person name="Leites L."/>
            <person name="Islam-Faridi N."/>
            <person name="Romero-Severson J."/>
            <person name="DeLeo V.L."/>
            <person name="Lucas S.M."/>
            <person name="Lazic D."/>
            <person name="Gailing O."/>
            <person name="Carlson J."/>
            <person name="Staton M."/>
        </authorList>
    </citation>
    <scope>NUCLEOTIDE SEQUENCE [LARGE SCALE GENOMIC DNA]</scope>
    <source>
        <strain evidence="6">Pseudo-F2</strain>
    </source>
</reference>
<keyword evidence="3" id="KW-0862">Zinc</keyword>
<name>A0AAN7FF75_QUERU</name>
<gene>
    <name evidence="6" type="ORF">RGQ29_016852</name>
</gene>
<dbReference type="GO" id="GO:0008270">
    <property type="term" value="F:zinc ion binding"/>
    <property type="evidence" value="ECO:0007669"/>
    <property type="project" value="UniProtKB-KW"/>
</dbReference>
<keyword evidence="2 4" id="KW-0863">Zinc-finger</keyword>
<comment type="caution">
    <text evidence="6">The sequence shown here is derived from an EMBL/GenBank/DDBJ whole genome shotgun (WGS) entry which is preliminary data.</text>
</comment>
<dbReference type="InterPro" id="IPR006564">
    <property type="entry name" value="Znf_PMZ"/>
</dbReference>
<dbReference type="Pfam" id="PF10551">
    <property type="entry name" value="MULE"/>
    <property type="match status" value="1"/>
</dbReference>
<organism evidence="6 7">
    <name type="scientific">Quercus rubra</name>
    <name type="common">Northern red oak</name>
    <name type="synonym">Quercus borealis</name>
    <dbReference type="NCBI Taxonomy" id="3512"/>
    <lineage>
        <taxon>Eukaryota</taxon>
        <taxon>Viridiplantae</taxon>
        <taxon>Streptophyta</taxon>
        <taxon>Embryophyta</taxon>
        <taxon>Tracheophyta</taxon>
        <taxon>Spermatophyta</taxon>
        <taxon>Magnoliopsida</taxon>
        <taxon>eudicotyledons</taxon>
        <taxon>Gunneridae</taxon>
        <taxon>Pentapetalae</taxon>
        <taxon>rosids</taxon>
        <taxon>fabids</taxon>
        <taxon>Fagales</taxon>
        <taxon>Fagaceae</taxon>
        <taxon>Quercus</taxon>
    </lineage>
</organism>
<keyword evidence="7" id="KW-1185">Reference proteome</keyword>
<dbReference type="PANTHER" id="PTHR47718:SF17">
    <property type="entry name" value="PROTEIN FAR1-RELATED SEQUENCE 5-LIKE"/>
    <property type="match status" value="1"/>
</dbReference>